<dbReference type="AlphaFoldDB" id="A0A2U3DZJ0"/>
<dbReference type="EMBL" id="LCWV01000017">
    <property type="protein sequence ID" value="PWI67664.1"/>
    <property type="molecule type" value="Genomic_DNA"/>
</dbReference>
<feature type="region of interest" description="Disordered" evidence="1">
    <location>
        <begin position="168"/>
        <end position="201"/>
    </location>
</feature>
<protein>
    <submittedName>
        <fullName evidence="2">Uncharacterized protein</fullName>
    </submittedName>
</protein>
<name>A0A2U3DZJ0_PURLI</name>
<comment type="caution">
    <text evidence="2">The sequence shown here is derived from an EMBL/GenBank/DDBJ whole genome shotgun (WGS) entry which is preliminary data.</text>
</comment>
<feature type="region of interest" description="Disordered" evidence="1">
    <location>
        <begin position="47"/>
        <end position="66"/>
    </location>
</feature>
<evidence type="ECO:0000256" key="1">
    <source>
        <dbReference type="SAM" id="MobiDB-lite"/>
    </source>
</evidence>
<gene>
    <name evidence="2" type="ORF">PCL_02585</name>
</gene>
<evidence type="ECO:0000313" key="3">
    <source>
        <dbReference type="Proteomes" id="UP000245956"/>
    </source>
</evidence>
<reference evidence="2 3" key="1">
    <citation type="journal article" date="2016" name="Front. Microbiol.">
        <title>Genome and transcriptome sequences reveal the specific parasitism of the nematophagous Purpureocillium lilacinum 36-1.</title>
        <authorList>
            <person name="Xie J."/>
            <person name="Li S."/>
            <person name="Mo C."/>
            <person name="Xiao X."/>
            <person name="Peng D."/>
            <person name="Wang G."/>
            <person name="Xiao Y."/>
        </authorList>
    </citation>
    <scope>NUCLEOTIDE SEQUENCE [LARGE SCALE GENOMIC DNA]</scope>
    <source>
        <strain evidence="2 3">36-1</strain>
    </source>
</reference>
<proteinExistence type="predicted"/>
<accession>A0A2U3DZJ0</accession>
<sequence length="201" mass="21482">MIAAMSMNTPHSGLLIIEARAMKIPRLLCCDSKWSVGAVGLLRNWSRTGQTPSDCPTPRSSQKGVGVASNVTNDALSHQSVKCRIPAAATHLALILSKSPSAGLYSLASSAAEEVIALDNDPLPRPATRSTRRLLTRYAELLEQTRVANEAPTVVTGFDADTKVEPANLPSARHAGRPGWSRWTTTMGPDLVPSPRHADQP</sequence>
<dbReference type="Proteomes" id="UP000245956">
    <property type="component" value="Unassembled WGS sequence"/>
</dbReference>
<organism evidence="2 3">
    <name type="scientific">Purpureocillium lilacinum</name>
    <name type="common">Paecilomyces lilacinus</name>
    <dbReference type="NCBI Taxonomy" id="33203"/>
    <lineage>
        <taxon>Eukaryota</taxon>
        <taxon>Fungi</taxon>
        <taxon>Dikarya</taxon>
        <taxon>Ascomycota</taxon>
        <taxon>Pezizomycotina</taxon>
        <taxon>Sordariomycetes</taxon>
        <taxon>Hypocreomycetidae</taxon>
        <taxon>Hypocreales</taxon>
        <taxon>Ophiocordycipitaceae</taxon>
        <taxon>Purpureocillium</taxon>
    </lineage>
</organism>
<evidence type="ECO:0000313" key="2">
    <source>
        <dbReference type="EMBL" id="PWI67664.1"/>
    </source>
</evidence>